<comment type="similarity">
    <text evidence="2 6">Belongs to the plant self-incompatibility (S1) protein family.</text>
</comment>
<protein>
    <recommendedName>
        <fullName evidence="6">S-protein homolog</fullName>
    </recommendedName>
</protein>
<evidence type="ECO:0000256" key="4">
    <source>
        <dbReference type="ARBA" id="ARBA00022525"/>
    </source>
</evidence>
<dbReference type="PANTHER" id="PTHR31232:SF43">
    <property type="entry name" value="S-PROTEIN HOMOLOG 29-RELATED"/>
    <property type="match status" value="1"/>
</dbReference>
<dbReference type="EMBL" id="CAMGYJ010000002">
    <property type="protein sequence ID" value="CAI0383162.1"/>
    <property type="molecule type" value="Genomic_DNA"/>
</dbReference>
<proteinExistence type="inferred from homology"/>
<name>A0AAV0HDC5_9ROSI</name>
<evidence type="ECO:0000256" key="5">
    <source>
        <dbReference type="ARBA" id="ARBA00022729"/>
    </source>
</evidence>
<dbReference type="GO" id="GO:0060320">
    <property type="term" value="P:rejection of self pollen"/>
    <property type="evidence" value="ECO:0007669"/>
    <property type="project" value="UniProtKB-KW"/>
</dbReference>
<keyword evidence="3 6" id="KW-0713">Self-incompatibility</keyword>
<feature type="signal peptide" evidence="6">
    <location>
        <begin position="1"/>
        <end position="20"/>
    </location>
</feature>
<organism evidence="7 8">
    <name type="scientific">Linum tenue</name>
    <dbReference type="NCBI Taxonomy" id="586396"/>
    <lineage>
        <taxon>Eukaryota</taxon>
        <taxon>Viridiplantae</taxon>
        <taxon>Streptophyta</taxon>
        <taxon>Embryophyta</taxon>
        <taxon>Tracheophyta</taxon>
        <taxon>Spermatophyta</taxon>
        <taxon>Magnoliopsida</taxon>
        <taxon>eudicotyledons</taxon>
        <taxon>Gunneridae</taxon>
        <taxon>Pentapetalae</taxon>
        <taxon>rosids</taxon>
        <taxon>fabids</taxon>
        <taxon>Malpighiales</taxon>
        <taxon>Linaceae</taxon>
        <taxon>Linum</taxon>
    </lineage>
</organism>
<evidence type="ECO:0000256" key="3">
    <source>
        <dbReference type="ARBA" id="ARBA00022471"/>
    </source>
</evidence>
<comment type="caution">
    <text evidence="7">The sequence shown here is derived from an EMBL/GenBank/DDBJ whole genome shotgun (WGS) entry which is preliminary data.</text>
</comment>
<keyword evidence="5 6" id="KW-0732">Signal</keyword>
<evidence type="ECO:0000313" key="8">
    <source>
        <dbReference type="Proteomes" id="UP001154282"/>
    </source>
</evidence>
<gene>
    <name evidence="7" type="ORF">LITE_LOCUS3888</name>
</gene>
<reference evidence="7" key="1">
    <citation type="submission" date="2022-08" db="EMBL/GenBank/DDBJ databases">
        <authorList>
            <person name="Gutierrez-Valencia J."/>
        </authorList>
    </citation>
    <scope>NUCLEOTIDE SEQUENCE</scope>
</reference>
<accession>A0AAV0HDC5</accession>
<dbReference type="Pfam" id="PF05938">
    <property type="entry name" value="Self-incomp_S1"/>
    <property type="match status" value="1"/>
</dbReference>
<evidence type="ECO:0000313" key="7">
    <source>
        <dbReference type="EMBL" id="CAI0383162.1"/>
    </source>
</evidence>
<dbReference type="Proteomes" id="UP001154282">
    <property type="component" value="Unassembled WGS sequence"/>
</dbReference>
<dbReference type="AlphaFoldDB" id="A0AAV0HDC5"/>
<dbReference type="InterPro" id="IPR010264">
    <property type="entry name" value="Self-incomp_S1"/>
</dbReference>
<dbReference type="PANTHER" id="PTHR31232">
    <property type="match status" value="1"/>
</dbReference>
<evidence type="ECO:0000256" key="1">
    <source>
        <dbReference type="ARBA" id="ARBA00004613"/>
    </source>
</evidence>
<sequence>MNIILVVLFLLSTLVVFIESHNPINPVKAKTWVVITNELEGGRELKIHCKSGNDDLGFHVLRQHDWFQWHFRPNYFDNTLFFCAMDWGEGGIHWFDIYVQHRDYDRCKHCHWFVKKGGPCLSLSDHQACYHWNPQGMMLRESESFD</sequence>
<evidence type="ECO:0000256" key="2">
    <source>
        <dbReference type="ARBA" id="ARBA00005581"/>
    </source>
</evidence>
<keyword evidence="8" id="KW-1185">Reference proteome</keyword>
<keyword evidence="4 6" id="KW-0964">Secreted</keyword>
<comment type="subcellular location">
    <subcellularLocation>
        <location evidence="1 6">Secreted</location>
    </subcellularLocation>
</comment>
<evidence type="ECO:0000256" key="6">
    <source>
        <dbReference type="RuleBase" id="RU367044"/>
    </source>
</evidence>
<feature type="chain" id="PRO_5043099720" description="S-protein homolog" evidence="6">
    <location>
        <begin position="21"/>
        <end position="146"/>
    </location>
</feature>
<dbReference type="GO" id="GO:0005576">
    <property type="term" value="C:extracellular region"/>
    <property type="evidence" value="ECO:0007669"/>
    <property type="project" value="UniProtKB-SubCell"/>
</dbReference>